<keyword evidence="5 11" id="KW-0732">Signal</keyword>
<evidence type="ECO:0000256" key="2">
    <source>
        <dbReference type="ARBA" id="ARBA00008721"/>
    </source>
</evidence>
<dbReference type="CDD" id="cd04275">
    <property type="entry name" value="ZnMc_pappalysin_like"/>
    <property type="match status" value="1"/>
</dbReference>
<name>A0AAV9GNC4_9PEZI</name>
<dbReference type="Proteomes" id="UP001321760">
    <property type="component" value="Unassembled WGS sequence"/>
</dbReference>
<evidence type="ECO:0000256" key="9">
    <source>
        <dbReference type="ARBA" id="ARBA00023157"/>
    </source>
</evidence>
<evidence type="ECO:0000256" key="8">
    <source>
        <dbReference type="ARBA" id="ARBA00023049"/>
    </source>
</evidence>
<feature type="domain" description="Peptidase M43 pregnancy-associated plasma-A" evidence="12">
    <location>
        <begin position="140"/>
        <end position="274"/>
    </location>
</feature>
<evidence type="ECO:0000256" key="3">
    <source>
        <dbReference type="ARBA" id="ARBA00022670"/>
    </source>
</evidence>
<evidence type="ECO:0000259" key="12">
    <source>
        <dbReference type="Pfam" id="PF05572"/>
    </source>
</evidence>
<feature type="signal peptide" evidence="11">
    <location>
        <begin position="1"/>
        <end position="18"/>
    </location>
</feature>
<proteinExistence type="inferred from homology"/>
<dbReference type="Pfam" id="PF05572">
    <property type="entry name" value="Peptidase_M43"/>
    <property type="match status" value="1"/>
</dbReference>
<sequence length="332" mass="36303">MHFSSLITAALGAPAVLASTTGRPGRSSLRFGCGAPDPTLEQLEVAASLAAKESRHPEDPKAQTIKVDVYFHVVASSTELSDGYLTDQMLSDQFTVLQDTFAPQGLHFTLKNTTYTIDESWAHDGDELAMKRALRQGSYKTLNIYFLKDLNGYFGYCYFPDNITYGTDDFYYDGCSVLYSTLPGGDQTNYNLGYTVTHEVGHWFGLYHTFQGGCDGDGDYVSDTPAQGSPTSGCPVGRDSCPDQEGLDPITNFMDYSYDTCYEEFTSGQGERIHTYWKQYRKDATEGETDEVTPAPPAGPPPPPPAPPAPPAPPVPGEHKSHKSQKSKKSHA</sequence>
<evidence type="ECO:0000313" key="14">
    <source>
        <dbReference type="Proteomes" id="UP001321760"/>
    </source>
</evidence>
<keyword evidence="3" id="KW-0645">Protease</keyword>
<gene>
    <name evidence="13" type="ORF">QBC34DRAFT_349739</name>
</gene>
<keyword evidence="7" id="KW-0862">Zinc</keyword>
<feature type="region of interest" description="Disordered" evidence="10">
    <location>
        <begin position="282"/>
        <end position="332"/>
    </location>
</feature>
<accession>A0AAV9GNC4</accession>
<keyword evidence="8" id="KW-0482">Metalloprotease</keyword>
<dbReference type="GO" id="GO:0046872">
    <property type="term" value="F:metal ion binding"/>
    <property type="evidence" value="ECO:0007669"/>
    <property type="project" value="UniProtKB-KW"/>
</dbReference>
<dbReference type="GO" id="GO:0008237">
    <property type="term" value="F:metallopeptidase activity"/>
    <property type="evidence" value="ECO:0007669"/>
    <property type="project" value="UniProtKB-KW"/>
</dbReference>
<evidence type="ECO:0000256" key="5">
    <source>
        <dbReference type="ARBA" id="ARBA00022729"/>
    </source>
</evidence>
<keyword evidence="14" id="KW-1185">Reference proteome</keyword>
<evidence type="ECO:0000256" key="10">
    <source>
        <dbReference type="SAM" id="MobiDB-lite"/>
    </source>
</evidence>
<dbReference type="GO" id="GO:0006508">
    <property type="term" value="P:proteolysis"/>
    <property type="evidence" value="ECO:0007669"/>
    <property type="project" value="UniProtKB-KW"/>
</dbReference>
<organism evidence="13 14">
    <name type="scientific">Podospora aff. communis PSN243</name>
    <dbReference type="NCBI Taxonomy" id="3040156"/>
    <lineage>
        <taxon>Eukaryota</taxon>
        <taxon>Fungi</taxon>
        <taxon>Dikarya</taxon>
        <taxon>Ascomycota</taxon>
        <taxon>Pezizomycotina</taxon>
        <taxon>Sordariomycetes</taxon>
        <taxon>Sordariomycetidae</taxon>
        <taxon>Sordariales</taxon>
        <taxon>Podosporaceae</taxon>
        <taxon>Podospora</taxon>
    </lineage>
</organism>
<evidence type="ECO:0000256" key="11">
    <source>
        <dbReference type="SAM" id="SignalP"/>
    </source>
</evidence>
<dbReference type="PANTHER" id="PTHR47466:SF1">
    <property type="entry name" value="METALLOPROTEASE MEP1 (AFU_ORTHOLOGUE AFUA_1G07730)-RELATED"/>
    <property type="match status" value="1"/>
</dbReference>
<protein>
    <submittedName>
        <fullName evidence="13">Zincin</fullName>
    </submittedName>
</protein>
<keyword evidence="4" id="KW-0479">Metal-binding</keyword>
<evidence type="ECO:0000256" key="4">
    <source>
        <dbReference type="ARBA" id="ARBA00022723"/>
    </source>
</evidence>
<feature type="chain" id="PRO_5043956392" evidence="11">
    <location>
        <begin position="19"/>
        <end position="332"/>
    </location>
</feature>
<dbReference type="AlphaFoldDB" id="A0AAV9GNC4"/>
<dbReference type="InterPro" id="IPR008754">
    <property type="entry name" value="Peptidase_M43"/>
</dbReference>
<dbReference type="PANTHER" id="PTHR47466">
    <property type="match status" value="1"/>
</dbReference>
<dbReference type="EMBL" id="MU865933">
    <property type="protein sequence ID" value="KAK4450334.1"/>
    <property type="molecule type" value="Genomic_DNA"/>
</dbReference>
<evidence type="ECO:0000256" key="6">
    <source>
        <dbReference type="ARBA" id="ARBA00022801"/>
    </source>
</evidence>
<keyword evidence="9" id="KW-1015">Disulfide bond</keyword>
<comment type="function">
    <text evidence="1">Secreted metalloproteinase that allows assimilation of proteinaceous substrates.</text>
</comment>
<evidence type="ECO:0000256" key="1">
    <source>
        <dbReference type="ARBA" id="ARBA00003174"/>
    </source>
</evidence>
<comment type="similarity">
    <text evidence="2">Belongs to the peptidase M43B family.</text>
</comment>
<reference evidence="13" key="1">
    <citation type="journal article" date="2023" name="Mol. Phylogenet. Evol.">
        <title>Genome-scale phylogeny and comparative genomics of the fungal order Sordariales.</title>
        <authorList>
            <person name="Hensen N."/>
            <person name="Bonometti L."/>
            <person name="Westerberg I."/>
            <person name="Brannstrom I.O."/>
            <person name="Guillou S."/>
            <person name="Cros-Aarteil S."/>
            <person name="Calhoun S."/>
            <person name="Haridas S."/>
            <person name="Kuo A."/>
            <person name="Mondo S."/>
            <person name="Pangilinan J."/>
            <person name="Riley R."/>
            <person name="LaButti K."/>
            <person name="Andreopoulos B."/>
            <person name="Lipzen A."/>
            <person name="Chen C."/>
            <person name="Yan M."/>
            <person name="Daum C."/>
            <person name="Ng V."/>
            <person name="Clum A."/>
            <person name="Steindorff A."/>
            <person name="Ohm R.A."/>
            <person name="Martin F."/>
            <person name="Silar P."/>
            <person name="Natvig D.O."/>
            <person name="Lalanne C."/>
            <person name="Gautier V."/>
            <person name="Ament-Velasquez S.L."/>
            <person name="Kruys A."/>
            <person name="Hutchinson M.I."/>
            <person name="Powell A.J."/>
            <person name="Barry K."/>
            <person name="Miller A.N."/>
            <person name="Grigoriev I.V."/>
            <person name="Debuchy R."/>
            <person name="Gladieux P."/>
            <person name="Hiltunen Thoren M."/>
            <person name="Johannesson H."/>
        </authorList>
    </citation>
    <scope>NUCLEOTIDE SEQUENCE</scope>
    <source>
        <strain evidence="13">PSN243</strain>
    </source>
</reference>
<evidence type="ECO:0000256" key="7">
    <source>
        <dbReference type="ARBA" id="ARBA00022833"/>
    </source>
</evidence>
<reference evidence="13" key="2">
    <citation type="submission" date="2023-05" db="EMBL/GenBank/DDBJ databases">
        <authorList>
            <consortium name="Lawrence Berkeley National Laboratory"/>
            <person name="Steindorff A."/>
            <person name="Hensen N."/>
            <person name="Bonometti L."/>
            <person name="Westerberg I."/>
            <person name="Brannstrom I.O."/>
            <person name="Guillou S."/>
            <person name="Cros-Aarteil S."/>
            <person name="Calhoun S."/>
            <person name="Haridas S."/>
            <person name="Kuo A."/>
            <person name="Mondo S."/>
            <person name="Pangilinan J."/>
            <person name="Riley R."/>
            <person name="Labutti K."/>
            <person name="Andreopoulos B."/>
            <person name="Lipzen A."/>
            <person name="Chen C."/>
            <person name="Yanf M."/>
            <person name="Daum C."/>
            <person name="Ng V."/>
            <person name="Clum A."/>
            <person name="Ohm R."/>
            <person name="Martin F."/>
            <person name="Silar P."/>
            <person name="Natvig D."/>
            <person name="Lalanne C."/>
            <person name="Gautier V."/>
            <person name="Ament-Velasquez S.L."/>
            <person name="Kruys A."/>
            <person name="Hutchinson M.I."/>
            <person name="Powell A.J."/>
            <person name="Barry K."/>
            <person name="Miller A.N."/>
            <person name="Grigoriev I.V."/>
            <person name="Debuchy R."/>
            <person name="Gladieux P."/>
            <person name="Thoren M.H."/>
            <person name="Johannesson H."/>
        </authorList>
    </citation>
    <scope>NUCLEOTIDE SEQUENCE</scope>
    <source>
        <strain evidence="13">PSN243</strain>
    </source>
</reference>
<comment type="caution">
    <text evidence="13">The sequence shown here is derived from an EMBL/GenBank/DDBJ whole genome shotgun (WGS) entry which is preliminary data.</text>
</comment>
<keyword evidence="6" id="KW-0378">Hydrolase</keyword>
<dbReference type="InterPro" id="IPR024079">
    <property type="entry name" value="MetalloPept_cat_dom_sf"/>
</dbReference>
<dbReference type="Gene3D" id="3.40.390.10">
    <property type="entry name" value="Collagenase (Catalytic Domain)"/>
    <property type="match status" value="1"/>
</dbReference>
<dbReference type="SUPFAM" id="SSF55486">
    <property type="entry name" value="Metalloproteases ('zincins'), catalytic domain"/>
    <property type="match status" value="1"/>
</dbReference>
<feature type="compositionally biased region" description="Pro residues" evidence="10">
    <location>
        <begin position="294"/>
        <end position="316"/>
    </location>
</feature>
<feature type="compositionally biased region" description="Basic residues" evidence="10">
    <location>
        <begin position="320"/>
        <end position="332"/>
    </location>
</feature>
<evidence type="ECO:0000313" key="13">
    <source>
        <dbReference type="EMBL" id="KAK4450334.1"/>
    </source>
</evidence>